<accession>A0AAW0GIM8</accession>
<organism evidence="1 2">
    <name type="scientific">Cerrena zonata</name>
    <dbReference type="NCBI Taxonomy" id="2478898"/>
    <lineage>
        <taxon>Eukaryota</taxon>
        <taxon>Fungi</taxon>
        <taxon>Dikarya</taxon>
        <taxon>Basidiomycota</taxon>
        <taxon>Agaricomycotina</taxon>
        <taxon>Agaricomycetes</taxon>
        <taxon>Polyporales</taxon>
        <taxon>Cerrenaceae</taxon>
        <taxon>Cerrena</taxon>
    </lineage>
</organism>
<dbReference type="EMBL" id="JASBNA010000007">
    <property type="protein sequence ID" value="KAK7689772.1"/>
    <property type="molecule type" value="Genomic_DNA"/>
</dbReference>
<sequence length="534" mass="61193">MNVLEVLSDEVLLSIAEALVSANTTDLLPLIQSSRRLYSLASHMLLWFPTITLGQEGDKHYEDKLQRFSDFALCAQRIVHLRCLQVEFVDLSDKSNPQEVSQKSFTILQELLSKASGLRCLFMEPLPDYVSLNYESYRTTIYGLLNRVFELENFQELGLNLNTCFIPGILTLLCSAHWRGPLKSLIIREYNPYDLYEMDFWAYQPGVKDFEFDPISGLKNIATTLEELSLRLGTRVIIQFGLGKVDLPLVYPSLRTLDITSTNWELDIPIERLIETYPNLRMLGITHWLMDDEDSDKEPACHTELPLWRKTKNMGARKSLDRLSGTLAHLYSLGLKYPIHCESLCVRHIGAKNEHILEALCRLYQPSNLHLGYMYPKRQLSLQESLVACGKNLKTLEVDFCLRGECETMNIRSILSASLGKTSVKCVSIRIFLVKKFLSKIKENLDEWLKSVMTKVFGISDSETEEIRKTAQTETLLISVWNNDGEMLTFSLFMDLEGHKFDGIPKTFDGCRNHYLGPFAGKNLLCDDEGMYFR</sequence>
<evidence type="ECO:0000313" key="1">
    <source>
        <dbReference type="EMBL" id="KAK7689772.1"/>
    </source>
</evidence>
<gene>
    <name evidence="1" type="ORF">QCA50_006411</name>
</gene>
<keyword evidence="2" id="KW-1185">Reference proteome</keyword>
<dbReference type="AlphaFoldDB" id="A0AAW0GIM8"/>
<proteinExistence type="predicted"/>
<reference evidence="1 2" key="1">
    <citation type="submission" date="2022-09" db="EMBL/GenBank/DDBJ databases">
        <authorList>
            <person name="Palmer J.M."/>
        </authorList>
    </citation>
    <scope>NUCLEOTIDE SEQUENCE [LARGE SCALE GENOMIC DNA]</scope>
    <source>
        <strain evidence="1 2">DSM 7382</strain>
    </source>
</reference>
<protein>
    <submittedName>
        <fullName evidence="1">Uncharacterized protein</fullName>
    </submittedName>
</protein>
<dbReference type="Proteomes" id="UP001385951">
    <property type="component" value="Unassembled WGS sequence"/>
</dbReference>
<evidence type="ECO:0000313" key="2">
    <source>
        <dbReference type="Proteomes" id="UP001385951"/>
    </source>
</evidence>
<name>A0AAW0GIM8_9APHY</name>
<comment type="caution">
    <text evidence="1">The sequence shown here is derived from an EMBL/GenBank/DDBJ whole genome shotgun (WGS) entry which is preliminary data.</text>
</comment>